<gene>
    <name evidence="1" type="ORF">MU1_13060</name>
</gene>
<dbReference type="InterPro" id="IPR036237">
    <property type="entry name" value="Xyl_isomerase-like_sf"/>
</dbReference>
<protein>
    <recommendedName>
        <fullName evidence="3">Xylose isomerase</fullName>
    </recommendedName>
</protein>
<dbReference type="Proteomes" id="UP001157114">
    <property type="component" value="Unassembled WGS sequence"/>
</dbReference>
<name>A0ABQ6GBC3_9BACL</name>
<dbReference type="Gene3D" id="3.20.20.150">
    <property type="entry name" value="Divalent-metal-dependent TIM barrel enzymes"/>
    <property type="match status" value="1"/>
</dbReference>
<evidence type="ECO:0008006" key="3">
    <source>
        <dbReference type="Google" id="ProtNLM"/>
    </source>
</evidence>
<organism evidence="1 2">
    <name type="scientific">Paenibacillus glycanilyticus</name>
    <dbReference type="NCBI Taxonomy" id="126569"/>
    <lineage>
        <taxon>Bacteria</taxon>
        <taxon>Bacillati</taxon>
        <taxon>Bacillota</taxon>
        <taxon>Bacilli</taxon>
        <taxon>Bacillales</taxon>
        <taxon>Paenibacillaceae</taxon>
        <taxon>Paenibacillus</taxon>
    </lineage>
</organism>
<dbReference type="EMBL" id="BSSQ01000005">
    <property type="protein sequence ID" value="GLX66962.1"/>
    <property type="molecule type" value="Genomic_DNA"/>
</dbReference>
<dbReference type="RefSeq" id="WP_284237678.1">
    <property type="nucleotide sequence ID" value="NZ_BSSQ01000005.1"/>
</dbReference>
<dbReference type="SUPFAM" id="SSF51658">
    <property type="entry name" value="Xylose isomerase-like"/>
    <property type="match status" value="1"/>
</dbReference>
<reference evidence="1 2" key="1">
    <citation type="submission" date="2023-03" db="EMBL/GenBank/DDBJ databases">
        <title>Draft genome sequence of the bacteria which degrade cell wall of Tricholomamatutake.</title>
        <authorList>
            <person name="Konishi Y."/>
            <person name="Fukuta Y."/>
            <person name="Shirasaka N."/>
        </authorList>
    </citation>
    <scope>NUCLEOTIDE SEQUENCE [LARGE SCALE GENOMIC DNA]</scope>
    <source>
        <strain evidence="2">mu1</strain>
    </source>
</reference>
<comment type="caution">
    <text evidence="1">The sequence shown here is derived from an EMBL/GenBank/DDBJ whole genome shotgun (WGS) entry which is preliminary data.</text>
</comment>
<evidence type="ECO:0000313" key="1">
    <source>
        <dbReference type="EMBL" id="GLX66962.1"/>
    </source>
</evidence>
<sequence length="272" mass="31456">MKLHVYKALWGMEGTYEELLGKASAAGYYGIEAPLPPENDEHSFKQLLERYDLSYIAQIVTHGDHSSSFAELVKRAATFQPVHIVAHSAKDSMSEDDQDRFYEQALRVEQEWKIPVGHETHRGRAMFTPWTTARLLRKFPELRITADFSHWVNVCESHLEDQDENVALAVSKTIHIHGRVGYPEGPQIPHPASPYFRKELKLFMGWWQDIFRHQQDSGRSNATFTAEFGPPGYMHTDPFTNKPIADLWEINEWMTDIVKENFNRLSTVRSLE</sequence>
<keyword evidence="2" id="KW-1185">Reference proteome</keyword>
<evidence type="ECO:0000313" key="2">
    <source>
        <dbReference type="Proteomes" id="UP001157114"/>
    </source>
</evidence>
<proteinExistence type="predicted"/>
<accession>A0ABQ6GBC3</accession>